<sequence>MLPGRRRGRLAQAVQREAGWGERAERAVALPNRPELSARRRRAHRGLNGYIFIMLRVPQRIDFMETDQSYVGD</sequence>
<comment type="caution">
    <text evidence="1">The sequence shown here is derived from an EMBL/GenBank/DDBJ whole genome shotgun (WGS) entry which is preliminary data.</text>
</comment>
<gene>
    <name evidence="1" type="ORF">NDU88_000852</name>
</gene>
<name>A0AAV7MLS0_PLEWA</name>
<evidence type="ECO:0000313" key="2">
    <source>
        <dbReference type="Proteomes" id="UP001066276"/>
    </source>
</evidence>
<accession>A0AAV7MLS0</accession>
<reference evidence="1" key="1">
    <citation type="journal article" date="2022" name="bioRxiv">
        <title>Sequencing and chromosome-scale assembly of the giantPleurodeles waltlgenome.</title>
        <authorList>
            <person name="Brown T."/>
            <person name="Elewa A."/>
            <person name="Iarovenko S."/>
            <person name="Subramanian E."/>
            <person name="Araus A.J."/>
            <person name="Petzold A."/>
            <person name="Susuki M."/>
            <person name="Suzuki K.-i.T."/>
            <person name="Hayashi T."/>
            <person name="Toyoda A."/>
            <person name="Oliveira C."/>
            <person name="Osipova E."/>
            <person name="Leigh N.D."/>
            <person name="Simon A."/>
            <person name="Yun M.H."/>
        </authorList>
    </citation>
    <scope>NUCLEOTIDE SEQUENCE</scope>
    <source>
        <strain evidence="1">20211129_DDA</strain>
        <tissue evidence="1">Liver</tissue>
    </source>
</reference>
<dbReference type="Proteomes" id="UP001066276">
    <property type="component" value="Chromosome 9"/>
</dbReference>
<organism evidence="1 2">
    <name type="scientific">Pleurodeles waltl</name>
    <name type="common">Iberian ribbed newt</name>
    <dbReference type="NCBI Taxonomy" id="8319"/>
    <lineage>
        <taxon>Eukaryota</taxon>
        <taxon>Metazoa</taxon>
        <taxon>Chordata</taxon>
        <taxon>Craniata</taxon>
        <taxon>Vertebrata</taxon>
        <taxon>Euteleostomi</taxon>
        <taxon>Amphibia</taxon>
        <taxon>Batrachia</taxon>
        <taxon>Caudata</taxon>
        <taxon>Salamandroidea</taxon>
        <taxon>Salamandridae</taxon>
        <taxon>Pleurodelinae</taxon>
        <taxon>Pleurodeles</taxon>
    </lineage>
</organism>
<evidence type="ECO:0000313" key="1">
    <source>
        <dbReference type="EMBL" id="KAJ1103429.1"/>
    </source>
</evidence>
<dbReference type="EMBL" id="JANPWB010000013">
    <property type="protein sequence ID" value="KAJ1103429.1"/>
    <property type="molecule type" value="Genomic_DNA"/>
</dbReference>
<proteinExistence type="predicted"/>
<protein>
    <submittedName>
        <fullName evidence="1">Uncharacterized protein</fullName>
    </submittedName>
</protein>
<dbReference type="AlphaFoldDB" id="A0AAV7MLS0"/>
<keyword evidence="2" id="KW-1185">Reference proteome</keyword>